<evidence type="ECO:0000256" key="3">
    <source>
        <dbReference type="SAM" id="Phobius"/>
    </source>
</evidence>
<dbReference type="InterPro" id="IPR011055">
    <property type="entry name" value="Dup_hybrid_motif"/>
</dbReference>
<keyword evidence="6" id="KW-1185">Reference proteome</keyword>
<feature type="compositionally biased region" description="Basic residues" evidence="2">
    <location>
        <begin position="603"/>
        <end position="612"/>
    </location>
</feature>
<feature type="transmembrane region" description="Helical" evidence="3">
    <location>
        <begin position="36"/>
        <end position="55"/>
    </location>
</feature>
<dbReference type="InterPro" id="IPR050570">
    <property type="entry name" value="Cell_wall_metabolism_enzyme"/>
</dbReference>
<protein>
    <submittedName>
        <fullName evidence="5">M23 family metallopeptidase</fullName>
    </submittedName>
</protein>
<organism evidence="5 6">
    <name type="scientific">Jiella pelagia</name>
    <dbReference type="NCBI Taxonomy" id="2986949"/>
    <lineage>
        <taxon>Bacteria</taxon>
        <taxon>Pseudomonadati</taxon>
        <taxon>Pseudomonadota</taxon>
        <taxon>Alphaproteobacteria</taxon>
        <taxon>Hyphomicrobiales</taxon>
        <taxon>Aurantimonadaceae</taxon>
        <taxon>Jiella</taxon>
    </lineage>
</organism>
<feature type="domain" description="M23ase beta-sheet core" evidence="4">
    <location>
        <begin position="498"/>
        <end position="585"/>
    </location>
</feature>
<gene>
    <name evidence="5" type="ORF">OH818_09065</name>
</gene>
<evidence type="ECO:0000256" key="1">
    <source>
        <dbReference type="ARBA" id="ARBA00022729"/>
    </source>
</evidence>
<dbReference type="RefSeq" id="WP_268882698.1">
    <property type="nucleotide sequence ID" value="NZ_CP114029.1"/>
</dbReference>
<name>A0ABY7C4I2_9HYPH</name>
<evidence type="ECO:0000313" key="5">
    <source>
        <dbReference type="EMBL" id="WAP70230.1"/>
    </source>
</evidence>
<feature type="compositionally biased region" description="Basic and acidic residues" evidence="2">
    <location>
        <begin position="678"/>
        <end position="696"/>
    </location>
</feature>
<feature type="compositionally biased region" description="Gly residues" evidence="2">
    <location>
        <begin position="727"/>
        <end position="738"/>
    </location>
</feature>
<proteinExistence type="predicted"/>
<keyword evidence="1" id="KW-0732">Signal</keyword>
<feature type="region of interest" description="Disordered" evidence="2">
    <location>
        <begin position="188"/>
        <end position="226"/>
    </location>
</feature>
<sequence>MAVRHEAETHRIDPAFRSDRLDQRRQRAARRMRKRLVGGVVGAALCLGAIAYVLMPANHPIPIDAELSLAAEDDGAAQIEIEAGLAEAGIAGPTMLDLPGDPLIVTLGGAAGPASRLKTLDRPESLAEAVAARELMLLSDRLVSAGERLMVQIPSSQADFAFFQAQRDAAPAEMVDLNATAVAEKGDAASGMDAPGEGAGGAGIEDAEGAGWGETVGEGTAPLPAFERTRIEDTTSLARLRPESERFAETETFGERILAPLPLTRFLGERGFERKDAEVAAAAARDLLNVEELAPNMVIGVRGLRASSDATLVVGQLSLYADKTYLGTLAREAGGSFSLGVDPFAADDLAQKANEDAPGERQYRLLDAIYSTGIRNGVPMEVVGEAIMLLSRDHDLDAIATPDDRFDLLYDAKPAGDGSAVTGNVRYAAVSRREGPLACFVFRPSAEIPTCHDGKSGPGASGPTSEIGMPDGMVVPVKGVLTSTFGPRRHPILKTVRIHKGVDWAAPRGTSVHAAFAGTLAYAGDGKGYGNLVRIDHGGGRETRYAHLSRFAPDLKAGRKLAAGELIGYVGTTGLSTGPHLHFEALCRRRGGRSPGCRGARGSLRRCGSRRQRCADGLGRRRRRSTGRMDRQGGERRQCPGEEPAVERDGPRPVHLLDLAANDPHLPAGSRRQPLTARDPRPSLRSDAVARDDPQSRPRGRGLSRPARPQDHRRAALSRPFPRHGRGQPGAFGRSGSGGRRRRRPGRDQGEPVPGRPEGALRRRLGRAEDELGAGRHKAATRGGARTVGPGARACGTERAGPGLHRLSQGDPRRPCGQRHHLVTDEDGAPQALRPPRRRCSSRRGMISTKLQGRCR</sequence>
<dbReference type="CDD" id="cd12797">
    <property type="entry name" value="M23_peptidase"/>
    <property type="match status" value="1"/>
</dbReference>
<dbReference type="Gene3D" id="3.10.450.350">
    <property type="match status" value="1"/>
</dbReference>
<feature type="compositionally biased region" description="Basic and acidic residues" evidence="2">
    <location>
        <begin position="627"/>
        <end position="652"/>
    </location>
</feature>
<dbReference type="InterPro" id="IPR016047">
    <property type="entry name" value="M23ase_b-sheet_dom"/>
</dbReference>
<dbReference type="Gene3D" id="2.70.70.10">
    <property type="entry name" value="Glucose Permease (Domain IIA)"/>
    <property type="match status" value="1"/>
</dbReference>
<accession>A0ABY7C4I2</accession>
<keyword evidence="3" id="KW-1133">Transmembrane helix</keyword>
<dbReference type="PANTHER" id="PTHR21666:SF289">
    <property type="entry name" value="L-ALA--D-GLU ENDOPEPTIDASE"/>
    <property type="match status" value="1"/>
</dbReference>
<dbReference type="PANTHER" id="PTHR21666">
    <property type="entry name" value="PEPTIDASE-RELATED"/>
    <property type="match status" value="1"/>
</dbReference>
<dbReference type="EMBL" id="CP114029">
    <property type="protein sequence ID" value="WAP70230.1"/>
    <property type="molecule type" value="Genomic_DNA"/>
</dbReference>
<evidence type="ECO:0000259" key="4">
    <source>
        <dbReference type="Pfam" id="PF01551"/>
    </source>
</evidence>
<dbReference type="SUPFAM" id="SSF51261">
    <property type="entry name" value="Duplicated hybrid motif"/>
    <property type="match status" value="1"/>
</dbReference>
<keyword evidence="3" id="KW-0472">Membrane</keyword>
<evidence type="ECO:0000313" key="6">
    <source>
        <dbReference type="Proteomes" id="UP001164020"/>
    </source>
</evidence>
<dbReference type="Proteomes" id="UP001164020">
    <property type="component" value="Chromosome"/>
</dbReference>
<evidence type="ECO:0000256" key="2">
    <source>
        <dbReference type="SAM" id="MobiDB-lite"/>
    </source>
</evidence>
<reference evidence="5" key="1">
    <citation type="submission" date="2022-12" db="EMBL/GenBank/DDBJ databases">
        <title>Jiella pelagia sp. nov., isolated from phosphonate enriched culture of Northwest Pacific surface seawater.</title>
        <authorList>
            <person name="Shin D.Y."/>
            <person name="Hwang C.Y."/>
        </authorList>
    </citation>
    <scope>NUCLEOTIDE SEQUENCE</scope>
    <source>
        <strain evidence="5">HL-NP1</strain>
    </source>
</reference>
<feature type="region of interest" description="Disordered" evidence="2">
    <location>
        <begin position="590"/>
        <end position="856"/>
    </location>
</feature>
<dbReference type="Pfam" id="PF01551">
    <property type="entry name" value="Peptidase_M23"/>
    <property type="match status" value="1"/>
</dbReference>
<keyword evidence="3" id="KW-0812">Transmembrane</keyword>